<name>A0AAV4C5I8_9GAST</name>
<comment type="caution">
    <text evidence="1">The sequence shown here is derived from an EMBL/GenBank/DDBJ whole genome shotgun (WGS) entry which is preliminary data.</text>
</comment>
<accession>A0AAV4C5I8</accession>
<proteinExistence type="predicted"/>
<gene>
    <name evidence="1" type="ORF">PoB_005343500</name>
</gene>
<protein>
    <submittedName>
        <fullName evidence="1">Uncharacterized protein</fullName>
    </submittedName>
</protein>
<dbReference type="AlphaFoldDB" id="A0AAV4C5I8"/>
<keyword evidence="2" id="KW-1185">Reference proteome</keyword>
<evidence type="ECO:0000313" key="2">
    <source>
        <dbReference type="Proteomes" id="UP000735302"/>
    </source>
</evidence>
<dbReference type="Proteomes" id="UP000735302">
    <property type="component" value="Unassembled WGS sequence"/>
</dbReference>
<sequence length="103" mass="11998">MNSKRHVRCFPNPKIIHAVELLTNFLAWRERNRAHFLCKPHSVIDEQNLVLAIRKGVHFFEQETWYSYTISTESTVTAPISIVAPSICRPRAEMRFSLMTALQ</sequence>
<evidence type="ECO:0000313" key="1">
    <source>
        <dbReference type="EMBL" id="GFO26930.1"/>
    </source>
</evidence>
<dbReference type="EMBL" id="BLXT01005873">
    <property type="protein sequence ID" value="GFO26930.1"/>
    <property type="molecule type" value="Genomic_DNA"/>
</dbReference>
<organism evidence="1 2">
    <name type="scientific">Plakobranchus ocellatus</name>
    <dbReference type="NCBI Taxonomy" id="259542"/>
    <lineage>
        <taxon>Eukaryota</taxon>
        <taxon>Metazoa</taxon>
        <taxon>Spiralia</taxon>
        <taxon>Lophotrochozoa</taxon>
        <taxon>Mollusca</taxon>
        <taxon>Gastropoda</taxon>
        <taxon>Heterobranchia</taxon>
        <taxon>Euthyneura</taxon>
        <taxon>Panpulmonata</taxon>
        <taxon>Sacoglossa</taxon>
        <taxon>Placobranchoidea</taxon>
        <taxon>Plakobranchidae</taxon>
        <taxon>Plakobranchus</taxon>
    </lineage>
</organism>
<reference evidence="1 2" key="1">
    <citation type="journal article" date="2021" name="Elife">
        <title>Chloroplast acquisition without the gene transfer in kleptoplastic sea slugs, Plakobranchus ocellatus.</title>
        <authorList>
            <person name="Maeda T."/>
            <person name="Takahashi S."/>
            <person name="Yoshida T."/>
            <person name="Shimamura S."/>
            <person name="Takaki Y."/>
            <person name="Nagai Y."/>
            <person name="Toyoda A."/>
            <person name="Suzuki Y."/>
            <person name="Arimoto A."/>
            <person name="Ishii H."/>
            <person name="Satoh N."/>
            <person name="Nishiyama T."/>
            <person name="Hasebe M."/>
            <person name="Maruyama T."/>
            <person name="Minagawa J."/>
            <person name="Obokata J."/>
            <person name="Shigenobu S."/>
        </authorList>
    </citation>
    <scope>NUCLEOTIDE SEQUENCE [LARGE SCALE GENOMIC DNA]</scope>
</reference>